<evidence type="ECO:0000256" key="3">
    <source>
        <dbReference type="ARBA" id="ARBA00022729"/>
    </source>
</evidence>
<organism evidence="4 5">
    <name type="scientific">Streptomyces polygonati</name>
    <dbReference type="NCBI Taxonomy" id="1617087"/>
    <lineage>
        <taxon>Bacteria</taxon>
        <taxon>Bacillati</taxon>
        <taxon>Actinomycetota</taxon>
        <taxon>Actinomycetes</taxon>
        <taxon>Kitasatosporales</taxon>
        <taxon>Streptomycetaceae</taxon>
        <taxon>Streptomyces</taxon>
    </lineage>
</organism>
<keyword evidence="5" id="KW-1185">Reference proteome</keyword>
<evidence type="ECO:0000313" key="5">
    <source>
        <dbReference type="Proteomes" id="UP001595765"/>
    </source>
</evidence>
<dbReference type="InterPro" id="IPR006059">
    <property type="entry name" value="SBP"/>
</dbReference>
<evidence type="ECO:0000313" key="4">
    <source>
        <dbReference type="EMBL" id="MFC4031887.1"/>
    </source>
</evidence>
<dbReference type="Pfam" id="PF13416">
    <property type="entry name" value="SBP_bac_8"/>
    <property type="match status" value="1"/>
</dbReference>
<sequence length="419" mass="43239">MSRTTSRGPRTPHPITRPGTAAVLAAAGALLLAACGTGGGGSGGGTDSLTEMDYYDAAPQNTQLPAILDECGGKVGVTIKHQQVPRTQFMPKLLQQASARSLPDLALIDNPDLQQVAATGGLVSLSAAGLTTAGLYPSIVAAGQYQGQTYGIAPGVNGLALYYNKDLFTQAGLQPPKTWDELKADAKKLTAGPRYGLAFSAVGNEEGTFQFEPFFWTAGADLKQLDSPQAVQALTLWKDLVGAGSTSKSVVTWTQADVNDQFLAGNAAMMVNGPWQLPTLNADKKLHFGVVPIPVPDASAKPVTPLGGEVWTIGHSNSAREAKAVAVVKCLLGHDESAKWAKDAGYIPSDQQAAAQLAGSDPQMAAFVQEVATAKARTTELGTAYPKASQALADAIQSVLAGGGSPKSALSQAQSSAKN</sequence>
<keyword evidence="2" id="KW-0813">Transport</keyword>
<dbReference type="EMBL" id="JBHSBB010000009">
    <property type="protein sequence ID" value="MFC4031887.1"/>
    <property type="molecule type" value="Genomic_DNA"/>
</dbReference>
<dbReference type="PANTHER" id="PTHR30061:SF50">
    <property type="entry name" value="MALTOSE_MALTODEXTRIN-BINDING PERIPLASMIC PROTEIN"/>
    <property type="match status" value="1"/>
</dbReference>
<evidence type="ECO:0000256" key="2">
    <source>
        <dbReference type="ARBA" id="ARBA00022448"/>
    </source>
</evidence>
<dbReference type="SUPFAM" id="SSF53850">
    <property type="entry name" value="Periplasmic binding protein-like II"/>
    <property type="match status" value="1"/>
</dbReference>
<gene>
    <name evidence="4" type="ORF">ACFO3J_10385</name>
</gene>
<protein>
    <submittedName>
        <fullName evidence="4">Extracellular solute-binding protein</fullName>
    </submittedName>
</protein>
<dbReference type="Proteomes" id="UP001595765">
    <property type="component" value="Unassembled WGS sequence"/>
</dbReference>
<proteinExistence type="inferred from homology"/>
<comment type="similarity">
    <text evidence="1">Belongs to the bacterial solute-binding protein 1 family.</text>
</comment>
<reference evidence="5" key="1">
    <citation type="journal article" date="2019" name="Int. J. Syst. Evol. Microbiol.">
        <title>The Global Catalogue of Microorganisms (GCM) 10K type strain sequencing project: providing services to taxonomists for standard genome sequencing and annotation.</title>
        <authorList>
            <consortium name="The Broad Institute Genomics Platform"/>
            <consortium name="The Broad Institute Genome Sequencing Center for Infectious Disease"/>
            <person name="Wu L."/>
            <person name="Ma J."/>
        </authorList>
    </citation>
    <scope>NUCLEOTIDE SEQUENCE [LARGE SCALE GENOMIC DNA]</scope>
    <source>
        <strain evidence="5">CGMCC 4.7237</strain>
    </source>
</reference>
<name>A0ABV8HLG0_9ACTN</name>
<comment type="caution">
    <text evidence="4">The sequence shown here is derived from an EMBL/GenBank/DDBJ whole genome shotgun (WGS) entry which is preliminary data.</text>
</comment>
<keyword evidence="3" id="KW-0732">Signal</keyword>
<dbReference type="Gene3D" id="3.40.190.10">
    <property type="entry name" value="Periplasmic binding protein-like II"/>
    <property type="match status" value="2"/>
</dbReference>
<dbReference type="RefSeq" id="WP_386428365.1">
    <property type="nucleotide sequence ID" value="NZ_JBHSBB010000009.1"/>
</dbReference>
<accession>A0ABV8HLG0</accession>
<evidence type="ECO:0000256" key="1">
    <source>
        <dbReference type="ARBA" id="ARBA00008520"/>
    </source>
</evidence>
<dbReference type="PANTHER" id="PTHR30061">
    <property type="entry name" value="MALTOSE-BINDING PERIPLASMIC PROTEIN"/>
    <property type="match status" value="1"/>
</dbReference>
<dbReference type="PROSITE" id="PS51257">
    <property type="entry name" value="PROKAR_LIPOPROTEIN"/>
    <property type="match status" value="1"/>
</dbReference>